<dbReference type="EMBL" id="JXJN01009370">
    <property type="status" value="NOT_ANNOTATED_CDS"/>
    <property type="molecule type" value="Genomic_DNA"/>
</dbReference>
<accession>A0A1B0B744</accession>
<dbReference type="VEuPathDB" id="VectorBase:GPPI021003"/>
<dbReference type="EMBL" id="JXJN01009371">
    <property type="status" value="NOT_ANNOTATED_CDS"/>
    <property type="molecule type" value="Genomic_DNA"/>
</dbReference>
<dbReference type="EnsemblMetazoa" id="GPPI021003-RA">
    <property type="protein sequence ID" value="GPPI021003-PA"/>
    <property type="gene ID" value="GPPI021003"/>
</dbReference>
<reference evidence="1" key="2">
    <citation type="submission" date="2020-05" db="UniProtKB">
        <authorList>
            <consortium name="EnsemblMetazoa"/>
        </authorList>
    </citation>
    <scope>IDENTIFICATION</scope>
    <source>
        <strain evidence="1">IAEA</strain>
    </source>
</reference>
<organism evidence="1 2">
    <name type="scientific">Glossina palpalis gambiensis</name>
    <dbReference type="NCBI Taxonomy" id="67801"/>
    <lineage>
        <taxon>Eukaryota</taxon>
        <taxon>Metazoa</taxon>
        <taxon>Ecdysozoa</taxon>
        <taxon>Arthropoda</taxon>
        <taxon>Hexapoda</taxon>
        <taxon>Insecta</taxon>
        <taxon>Pterygota</taxon>
        <taxon>Neoptera</taxon>
        <taxon>Endopterygota</taxon>
        <taxon>Diptera</taxon>
        <taxon>Brachycera</taxon>
        <taxon>Muscomorpha</taxon>
        <taxon>Hippoboscoidea</taxon>
        <taxon>Glossinidae</taxon>
        <taxon>Glossina</taxon>
    </lineage>
</organism>
<evidence type="ECO:0000313" key="2">
    <source>
        <dbReference type="Proteomes" id="UP000092460"/>
    </source>
</evidence>
<name>A0A1B0B744_9MUSC</name>
<proteinExistence type="predicted"/>
<dbReference type="AlphaFoldDB" id="A0A1B0B744"/>
<reference evidence="2" key="1">
    <citation type="submission" date="2015-01" db="EMBL/GenBank/DDBJ databases">
        <authorList>
            <person name="Aksoy S."/>
            <person name="Warren W."/>
            <person name="Wilson R.K."/>
        </authorList>
    </citation>
    <scope>NUCLEOTIDE SEQUENCE [LARGE SCALE GENOMIC DNA]</scope>
    <source>
        <strain evidence="2">IAEA</strain>
    </source>
</reference>
<protein>
    <submittedName>
        <fullName evidence="1">Uncharacterized protein</fullName>
    </submittedName>
</protein>
<dbReference type="Proteomes" id="UP000092460">
    <property type="component" value="Unassembled WGS sequence"/>
</dbReference>
<keyword evidence="2" id="KW-1185">Reference proteome</keyword>
<sequence>MKRPIIKLFFIVQNKPQNILVFIHPRKPHQKVTVSHYTVRRANFASSGFRETGAQCSSQDHFIDLRTTERDEWRMDRLISLPKALICSSRRVSQKKLPRLLECSKLTADDSLCWGKLMCRNCYPVFSSYGFIF</sequence>
<evidence type="ECO:0000313" key="1">
    <source>
        <dbReference type="EnsemblMetazoa" id="GPPI021003-PA"/>
    </source>
</evidence>